<proteinExistence type="predicted"/>
<comment type="caution">
    <text evidence="1">The sequence shown here is derived from an EMBL/GenBank/DDBJ whole genome shotgun (WGS) entry which is preliminary data.</text>
</comment>
<dbReference type="RefSeq" id="WP_290300528.1">
    <property type="nucleotide sequence ID" value="NZ_JAUFQR010000001.1"/>
</dbReference>
<reference evidence="2" key="1">
    <citation type="journal article" date="2019" name="Int. J. Syst. Evol. Microbiol.">
        <title>The Global Catalogue of Microorganisms (GCM) 10K type strain sequencing project: providing services to taxonomists for standard genome sequencing and annotation.</title>
        <authorList>
            <consortium name="The Broad Institute Genomics Platform"/>
            <consortium name="The Broad Institute Genome Sequencing Center for Infectious Disease"/>
            <person name="Wu L."/>
            <person name="Ma J."/>
        </authorList>
    </citation>
    <scope>NUCLEOTIDE SEQUENCE [LARGE SCALE GENOMIC DNA]</scope>
    <source>
        <strain evidence="2">CECT 7798</strain>
    </source>
</reference>
<keyword evidence="2" id="KW-1185">Reference proteome</keyword>
<gene>
    <name evidence="1" type="ORF">ACFONJ_21500</name>
</gene>
<evidence type="ECO:0000313" key="2">
    <source>
        <dbReference type="Proteomes" id="UP001595735"/>
    </source>
</evidence>
<evidence type="ECO:0000313" key="1">
    <source>
        <dbReference type="EMBL" id="MFC3758565.1"/>
    </source>
</evidence>
<sequence>MITEKIKNIFCFIDFLESNIALFNKQKTLLDQIDDLRKTYNDLDPKVNFKHKFEREKIAEKGDKLVNSFRNNCKNLINEKISSLEITDLSNIGNNHFYNIGDFVILVERQKYDQEDVKLILEAKSKYVSILENLELSLDNFLPYDLVRDFHETLYDCFKPFLSFDDKHKIEKSKQIQFNRHQITIETLDEKGIRNAVNKLQNKSVEFEFEIDDWIINNGNIFEITEDFSLSFFAIQTEILKQCKANSTGKFQDFITYGINISKLITGTDGLSIENIFKEFLDLEINSEKLEYPMTVSIILGYLKIGLLKMYLENTYNSFLHTEKYIEKYDELRIDFTNTNIDTNESDFIKNELKRCLSFLQELKKPVYNEISILGDTKDEFCSFKKHLLNTVDKRQSFLNRKLLEFENLSESEKYEQSRKILKKFTEEDIERIAFAKQIGIKKDDEYLQIPEPKSKAEAIERFKKHDTQKRFETLKELFLKKCGNYPNDKIIEDELNSIYKFIDEANKLSTIDAFKNKDKSDYLEYLRLANGFYENSDLPFINYYTYFNYSQESNSLLIYAKYFLYKKWLEEKKSIHNNGKAYNSVNTLSKEEGGNYKNFTKILNKMYEDDFDYKPNLDYVAITKDTISEIKEKLFELQNNEQRTGFLKMVFRGFFDDGKDYHLYQVSKFEHTFKDIPLEKREYSEDRFNFIYECLLCLRSIITTISEESLVYNIDFGDVMHWSWRHSENGKQNPYEVFVYHIKGDYEKGYESNPTIDKPEQQKTKSQLLSENLRLYGFFELEKLKNLSDKNKNVLIQLLTENKLPYVVAMLDYLEYFTYLEKNHFKSKYKLYIEVSRWFNSDKDGRAIKGNISSLLNNSTENKSRYTAFKYKERVNRDYEKLL</sequence>
<dbReference type="EMBL" id="JBHRYO010000002">
    <property type="protein sequence ID" value="MFC3758565.1"/>
    <property type="molecule type" value="Genomic_DNA"/>
</dbReference>
<accession>A0ABV7Y4D8</accession>
<name>A0ABV7Y4D8_9FLAO</name>
<organism evidence="1 2">
    <name type="scientific">Chryseobacterium tructae</name>
    <dbReference type="NCBI Taxonomy" id="1037380"/>
    <lineage>
        <taxon>Bacteria</taxon>
        <taxon>Pseudomonadati</taxon>
        <taxon>Bacteroidota</taxon>
        <taxon>Flavobacteriia</taxon>
        <taxon>Flavobacteriales</taxon>
        <taxon>Weeksellaceae</taxon>
        <taxon>Chryseobacterium group</taxon>
        <taxon>Chryseobacterium</taxon>
    </lineage>
</organism>
<dbReference type="Proteomes" id="UP001595735">
    <property type="component" value="Unassembled WGS sequence"/>
</dbReference>
<protein>
    <submittedName>
        <fullName evidence="1">Uncharacterized protein</fullName>
    </submittedName>
</protein>